<feature type="transmembrane region" description="Helical" evidence="8">
    <location>
        <begin position="233"/>
        <end position="258"/>
    </location>
</feature>
<feature type="transmembrane region" description="Helical" evidence="8">
    <location>
        <begin position="56"/>
        <end position="75"/>
    </location>
</feature>
<feature type="transmembrane region" description="Helical" evidence="8">
    <location>
        <begin position="27"/>
        <end position="49"/>
    </location>
</feature>
<evidence type="ECO:0000256" key="2">
    <source>
        <dbReference type="ARBA" id="ARBA00022448"/>
    </source>
</evidence>
<feature type="transmembrane region" description="Helical" evidence="8">
    <location>
        <begin position="360"/>
        <end position="381"/>
    </location>
</feature>
<keyword evidence="4 8" id="KW-0812">Transmembrane</keyword>
<name>A0AB39CGH0_9BURK</name>
<dbReference type="AlphaFoldDB" id="A0AB39CGH0"/>
<reference evidence="9" key="1">
    <citation type="submission" date="2024-05" db="EMBL/GenBank/DDBJ databases">
        <authorList>
            <person name="Luo Y.-C."/>
            <person name="Nicholds J."/>
            <person name="Mortimer T."/>
            <person name="Maboni G."/>
        </authorList>
    </citation>
    <scope>NUCLEOTIDE SEQUENCE</scope>
    <source>
        <strain evidence="10">144863</strain>
        <strain evidence="9">153920</strain>
    </source>
</reference>
<feature type="transmembrane region" description="Helical" evidence="8">
    <location>
        <begin position="142"/>
        <end position="162"/>
    </location>
</feature>
<comment type="subcellular location">
    <subcellularLocation>
        <location evidence="1">Cell membrane</location>
        <topology evidence="1">Multi-pass membrane protein</topology>
    </subcellularLocation>
</comment>
<dbReference type="GO" id="GO:0008324">
    <property type="term" value="F:monoatomic cation transmembrane transporter activity"/>
    <property type="evidence" value="ECO:0007669"/>
    <property type="project" value="InterPro"/>
</dbReference>
<keyword evidence="2" id="KW-0813">Transport</keyword>
<organism evidence="9">
    <name type="scientific">Castellaniella ginsengisoli</name>
    <dbReference type="NCBI Taxonomy" id="546114"/>
    <lineage>
        <taxon>Bacteria</taxon>
        <taxon>Pseudomonadati</taxon>
        <taxon>Pseudomonadota</taxon>
        <taxon>Betaproteobacteria</taxon>
        <taxon>Burkholderiales</taxon>
        <taxon>Alcaligenaceae</taxon>
        <taxon>Castellaniella</taxon>
    </lineage>
</organism>
<dbReference type="EMBL" id="CP158252">
    <property type="protein sequence ID" value="XDJ41092.1"/>
    <property type="molecule type" value="Genomic_DNA"/>
</dbReference>
<dbReference type="InterPro" id="IPR003445">
    <property type="entry name" value="Cat_transpt"/>
</dbReference>
<keyword evidence="7 8" id="KW-0472">Membrane</keyword>
<accession>A0AB39CGH0</accession>
<feature type="transmembrane region" description="Helical" evidence="8">
    <location>
        <begin position="309"/>
        <end position="339"/>
    </location>
</feature>
<evidence type="ECO:0000313" key="9">
    <source>
        <dbReference type="EMBL" id="XDJ41092.1"/>
    </source>
</evidence>
<dbReference type="GO" id="GO:0005886">
    <property type="term" value="C:plasma membrane"/>
    <property type="evidence" value="ECO:0007669"/>
    <property type="project" value="UniProtKB-SubCell"/>
</dbReference>
<feature type="transmembrane region" description="Helical" evidence="8">
    <location>
        <begin position="87"/>
        <end position="111"/>
    </location>
</feature>
<dbReference type="PANTHER" id="PTHR32024:SF1">
    <property type="entry name" value="KTR SYSTEM POTASSIUM UPTAKE PROTEIN B"/>
    <property type="match status" value="1"/>
</dbReference>
<protein>
    <submittedName>
        <fullName evidence="9">Potassium transporter TrkG</fullName>
    </submittedName>
</protein>
<keyword evidence="6" id="KW-0406">Ion transport</keyword>
<evidence type="ECO:0000256" key="6">
    <source>
        <dbReference type="ARBA" id="ARBA00023065"/>
    </source>
</evidence>
<feature type="transmembrane region" description="Helical" evidence="8">
    <location>
        <begin position="416"/>
        <end position="436"/>
    </location>
</feature>
<evidence type="ECO:0000256" key="1">
    <source>
        <dbReference type="ARBA" id="ARBA00004651"/>
    </source>
</evidence>
<keyword evidence="5 8" id="KW-1133">Transmembrane helix</keyword>
<dbReference type="Pfam" id="PF02386">
    <property type="entry name" value="TrkH"/>
    <property type="match status" value="1"/>
</dbReference>
<evidence type="ECO:0000256" key="4">
    <source>
        <dbReference type="ARBA" id="ARBA00022692"/>
    </source>
</evidence>
<proteinExistence type="predicted"/>
<dbReference type="EMBL" id="CP158262">
    <property type="protein sequence ID" value="XDJ68230.1"/>
    <property type="molecule type" value="Genomic_DNA"/>
</dbReference>
<evidence type="ECO:0000256" key="5">
    <source>
        <dbReference type="ARBA" id="ARBA00022989"/>
    </source>
</evidence>
<dbReference type="GO" id="GO:0030001">
    <property type="term" value="P:metal ion transport"/>
    <property type="evidence" value="ECO:0007669"/>
    <property type="project" value="UniProtKB-ARBA"/>
</dbReference>
<dbReference type="PANTHER" id="PTHR32024">
    <property type="entry name" value="TRK SYSTEM POTASSIUM UPTAKE PROTEIN TRKG-RELATED"/>
    <property type="match status" value="1"/>
</dbReference>
<evidence type="ECO:0000256" key="3">
    <source>
        <dbReference type="ARBA" id="ARBA00022475"/>
    </source>
</evidence>
<evidence type="ECO:0000313" key="10">
    <source>
        <dbReference type="EMBL" id="XDJ68230.1"/>
    </source>
</evidence>
<sequence length="454" mass="48739">MARINLHPLQAYRQARHTGQLQASPPAVLAGSFLVLILAGTLLLALPIAQRHPFGVFEALFTATSAVTVTGLMLIDPATDLTFFGQAVLLALVQIGGIGFVTFAIIATLTLGKRVSLKYQALALEAFNQTSVARIRQTALTVLKFSLAIEGAAVLILTLWWWRHDSLEHAFLLAGFHAVSAFNNAGVSLFPGSMAGFAGDPVTTFVITGCIILGGLGFSVLADIQQKRSWATLAYYTRLMLIGTLILNLAGFVLFWLIEARNPHTLGALPAASQGLAAWTQVIAARTAGFASVDVGQLYDSSRFLLTGLMFIGGGSLSTASGIKLATFIVLLAVVRAYILQRKEVVLMHRTIAPETIQKALALMMMSGLLVCLGIFLVSLFEDMPFIAVVMEVMSAFSTTGISPDLTRALSLPSQIVLMLLMFIGRLGPLTLVYSLGTQRRSRVRYPETVVQIG</sequence>
<evidence type="ECO:0000256" key="8">
    <source>
        <dbReference type="SAM" id="Phobius"/>
    </source>
</evidence>
<dbReference type="RefSeq" id="WP_368643053.1">
    <property type="nucleotide sequence ID" value="NZ_CP158252.1"/>
</dbReference>
<gene>
    <name evidence="10" type="ORF">ABRY94_08965</name>
    <name evidence="9" type="ORF">ABRY99_09010</name>
</gene>
<evidence type="ECO:0000256" key="7">
    <source>
        <dbReference type="ARBA" id="ARBA00023136"/>
    </source>
</evidence>
<keyword evidence="3" id="KW-1003">Cell membrane</keyword>
<feature type="transmembrane region" description="Helical" evidence="8">
    <location>
        <begin position="202"/>
        <end position="221"/>
    </location>
</feature>